<name>A0ABQ9J3H2_9CUCU</name>
<comment type="caution">
    <text evidence="5">The sequence shown here is derived from an EMBL/GenBank/DDBJ whole genome shotgun (WGS) entry which is preliminary data.</text>
</comment>
<evidence type="ECO:0000256" key="2">
    <source>
        <dbReference type="ARBA" id="ARBA00018256"/>
    </source>
</evidence>
<evidence type="ECO:0000256" key="3">
    <source>
        <dbReference type="ARBA" id="ARBA00045586"/>
    </source>
</evidence>
<dbReference type="PANTHER" id="PTHR31879">
    <property type="entry name" value="DET1- AND DDB1-ASSOCIATED PROTEIN 1"/>
    <property type="match status" value="1"/>
</dbReference>
<organism evidence="5 6">
    <name type="scientific">Molorchus minor</name>
    <dbReference type="NCBI Taxonomy" id="1323400"/>
    <lineage>
        <taxon>Eukaryota</taxon>
        <taxon>Metazoa</taxon>
        <taxon>Ecdysozoa</taxon>
        <taxon>Arthropoda</taxon>
        <taxon>Hexapoda</taxon>
        <taxon>Insecta</taxon>
        <taxon>Pterygota</taxon>
        <taxon>Neoptera</taxon>
        <taxon>Endopterygota</taxon>
        <taxon>Coleoptera</taxon>
        <taxon>Polyphaga</taxon>
        <taxon>Cucujiformia</taxon>
        <taxon>Chrysomeloidea</taxon>
        <taxon>Cerambycidae</taxon>
        <taxon>Lamiinae</taxon>
        <taxon>Monochamini</taxon>
        <taxon>Molorchus</taxon>
    </lineage>
</organism>
<accession>A0ABQ9J3H2</accession>
<evidence type="ECO:0000256" key="1">
    <source>
        <dbReference type="ARBA" id="ARBA00008042"/>
    </source>
</evidence>
<evidence type="ECO:0000313" key="5">
    <source>
        <dbReference type="EMBL" id="KAJ8971812.1"/>
    </source>
</evidence>
<evidence type="ECO:0000313" key="6">
    <source>
        <dbReference type="Proteomes" id="UP001162164"/>
    </source>
</evidence>
<dbReference type="Pfam" id="PF10172">
    <property type="entry name" value="DDA1"/>
    <property type="match status" value="1"/>
</dbReference>
<evidence type="ECO:0000259" key="4">
    <source>
        <dbReference type="Pfam" id="PF10172"/>
    </source>
</evidence>
<keyword evidence="6" id="KW-1185">Reference proteome</keyword>
<proteinExistence type="inferred from homology"/>
<comment type="similarity">
    <text evidence="1">Belongs to the DDA1 family.</text>
</comment>
<feature type="domain" description="DET1- and DDB1-associated protein 1" evidence="4">
    <location>
        <begin position="6"/>
        <end position="67"/>
    </location>
</feature>
<dbReference type="Proteomes" id="UP001162164">
    <property type="component" value="Unassembled WGS sequence"/>
</dbReference>
<gene>
    <name evidence="5" type="ORF">NQ317_004842</name>
</gene>
<reference evidence="5" key="1">
    <citation type="journal article" date="2023" name="Insect Mol. Biol.">
        <title>Genome sequencing provides insights into the evolution of gene families encoding plant cell wall-degrading enzymes in longhorned beetles.</title>
        <authorList>
            <person name="Shin N.R."/>
            <person name="Okamura Y."/>
            <person name="Kirsch R."/>
            <person name="Pauchet Y."/>
        </authorList>
    </citation>
    <scope>NUCLEOTIDE SEQUENCE</scope>
    <source>
        <strain evidence="5">MMC_N1</strain>
    </source>
</reference>
<comment type="function">
    <text evidence="3">Functions as a component of numerous distinct DCX (DDB1-CUL4-X-box) E3 ubiquitin-protein ligase complexes which mediate the ubiquitination and subsequent proteasomal degradation of target proteins. In the DCX complexes, acts as a scaffolding subunit required to stabilize the complex.</text>
</comment>
<protein>
    <recommendedName>
        <fullName evidence="2">DET1- and DDB1-associated protein 1</fullName>
    </recommendedName>
</protein>
<sequence>MSVAQFLEGLPSYNENNFTKFHVDTNSRSPLKRPSVYIPTKDYPSEQIIVTEKTSILLKYMQQHWDKKLTCKIGHCVGAIYGNTSVKPGHEVVILLLKRGIFHRNLKNQLEKRPRTEYSRENLRENMRILSDF</sequence>
<dbReference type="InterPro" id="IPR033575">
    <property type="entry name" value="DDA1-like"/>
</dbReference>
<dbReference type="PANTHER" id="PTHR31879:SF2">
    <property type="entry name" value="DET1- AND DDB1-ASSOCIATED PROTEIN 1"/>
    <property type="match status" value="1"/>
</dbReference>
<dbReference type="EMBL" id="JAPWTJ010001430">
    <property type="protein sequence ID" value="KAJ8971812.1"/>
    <property type="molecule type" value="Genomic_DNA"/>
</dbReference>
<dbReference type="InterPro" id="IPR018276">
    <property type="entry name" value="DDA1_dom"/>
</dbReference>